<dbReference type="AlphaFoldDB" id="A0A975F460"/>
<keyword evidence="3" id="KW-1185">Reference proteome</keyword>
<organism evidence="2 3">
    <name type="scientific">Treponema parvum</name>
    <dbReference type="NCBI Taxonomy" id="138851"/>
    <lineage>
        <taxon>Bacteria</taxon>
        <taxon>Pseudomonadati</taxon>
        <taxon>Spirochaetota</taxon>
        <taxon>Spirochaetia</taxon>
        <taxon>Spirochaetales</taxon>
        <taxon>Treponemataceae</taxon>
        <taxon>Treponema</taxon>
    </lineage>
</organism>
<dbReference type="InterPro" id="IPR050697">
    <property type="entry name" value="Adenylyl/Guanylyl_Cyclase_3/4"/>
</dbReference>
<accession>A0A975F460</accession>
<dbReference type="PANTHER" id="PTHR43081:SF1">
    <property type="entry name" value="ADENYLATE CYCLASE, TERMINAL-DIFFERENTIATION SPECIFIC"/>
    <property type="match status" value="1"/>
</dbReference>
<evidence type="ECO:0000259" key="1">
    <source>
        <dbReference type="PROSITE" id="PS50125"/>
    </source>
</evidence>
<gene>
    <name evidence="2" type="ORF">HRQ91_07870</name>
</gene>
<name>A0A975F460_9SPIR</name>
<dbReference type="Pfam" id="PF00211">
    <property type="entry name" value="Guanylate_cyc"/>
    <property type="match status" value="1"/>
</dbReference>
<dbReference type="GO" id="GO:0006171">
    <property type="term" value="P:cAMP biosynthetic process"/>
    <property type="evidence" value="ECO:0007669"/>
    <property type="project" value="TreeGrafter"/>
</dbReference>
<feature type="domain" description="Guanylate cyclase" evidence="1">
    <location>
        <begin position="196"/>
        <end position="330"/>
    </location>
</feature>
<dbReference type="PANTHER" id="PTHR43081">
    <property type="entry name" value="ADENYLATE CYCLASE, TERMINAL-DIFFERENTIATION SPECIFIC-RELATED"/>
    <property type="match status" value="1"/>
</dbReference>
<dbReference type="SUPFAM" id="SSF55073">
    <property type="entry name" value="Nucleotide cyclase"/>
    <property type="match status" value="1"/>
</dbReference>
<dbReference type="PROSITE" id="PS50125">
    <property type="entry name" value="GUANYLATE_CYCLASE_2"/>
    <property type="match status" value="1"/>
</dbReference>
<dbReference type="Proteomes" id="UP000671908">
    <property type="component" value="Chromosome"/>
</dbReference>
<dbReference type="KEGG" id="tpav:HRQ91_07870"/>
<dbReference type="Gene3D" id="3.30.70.1230">
    <property type="entry name" value="Nucleotide cyclase"/>
    <property type="match status" value="1"/>
</dbReference>
<dbReference type="EMBL" id="CP054142">
    <property type="protein sequence ID" value="QTQ14375.1"/>
    <property type="molecule type" value="Genomic_DNA"/>
</dbReference>
<dbReference type="SMART" id="SM00044">
    <property type="entry name" value="CYCc"/>
    <property type="match status" value="1"/>
</dbReference>
<dbReference type="InterPro" id="IPR001054">
    <property type="entry name" value="A/G_cyclase"/>
</dbReference>
<evidence type="ECO:0000313" key="3">
    <source>
        <dbReference type="Proteomes" id="UP000671908"/>
    </source>
</evidence>
<dbReference type="CDD" id="cd07302">
    <property type="entry name" value="CHD"/>
    <property type="match status" value="1"/>
</dbReference>
<dbReference type="RefSeq" id="WP_210119040.1">
    <property type="nucleotide sequence ID" value="NZ_CP054142.1"/>
</dbReference>
<protein>
    <submittedName>
        <fullName evidence="2">Adenylate/guanylate cyclase domain-containing protein</fullName>
    </submittedName>
</protein>
<dbReference type="GO" id="GO:0035556">
    <property type="term" value="P:intracellular signal transduction"/>
    <property type="evidence" value="ECO:0007669"/>
    <property type="project" value="InterPro"/>
</dbReference>
<dbReference type="InterPro" id="IPR029787">
    <property type="entry name" value="Nucleotide_cyclase"/>
</dbReference>
<dbReference type="GO" id="GO:0004016">
    <property type="term" value="F:adenylate cyclase activity"/>
    <property type="evidence" value="ECO:0007669"/>
    <property type="project" value="UniProtKB-ARBA"/>
</dbReference>
<proteinExistence type="predicted"/>
<reference evidence="2 3" key="1">
    <citation type="journal article" date="2021" name="Microbiol. Resour. Announc.">
        <title>Complete Genome Sequences of Three Human Oral Treponema parvum Isolates.</title>
        <authorList>
            <person name="Zeng H."/>
            <person name="Watt R.M."/>
        </authorList>
    </citation>
    <scope>NUCLEOTIDE SEQUENCE [LARGE SCALE GENOMIC DNA]</scope>
    <source>
        <strain evidence="2 3">ATCC 700770</strain>
    </source>
</reference>
<sequence length="405" mass="45752">MDDDKNSSGSGLHFEQLDFDLLERSLQNQSSSEMVFQTLSIWLWGRLDVEFVAFCFSKKVDAQYVKTSDDGNIPSGSSVFQERKENAVSKNRVFVHSAGYISFPLEDFSNISEKVLLVIGKDKASGASFRPEEYKKFNPIIRILNKSLLHFTVELLNEEKSRLQYAFSRYVSPELVQNIISDGKAIDTSGEKQCLSVIFTDLKDFTPLTEEMNPPNLVRVLNMYLTEMTQVIISLGGTIDKFEGDAIMAFFGAPHRFPDHAVRCCLSALRMKKMEVILNEQLLHEKLIQKPLFTRIGINTGDMIVGNIGSLQRLDYTIIGSNVNIASRIQDVNKVYGTSVLISGETFRLVAPYFNCEYCDTAFLKGVKDAIPLYKLISEKENIPFYGNFENSEPASEMELLEPDL</sequence>
<evidence type="ECO:0000313" key="2">
    <source>
        <dbReference type="EMBL" id="QTQ14375.1"/>
    </source>
</evidence>